<feature type="transmembrane region" description="Helical" evidence="1">
    <location>
        <begin position="12"/>
        <end position="38"/>
    </location>
</feature>
<dbReference type="WBParaSite" id="ACRNAN_scaffold3501.g32005.t1">
    <property type="protein sequence ID" value="ACRNAN_scaffold3501.g32005.t1"/>
    <property type="gene ID" value="ACRNAN_scaffold3501.g32005"/>
</dbReference>
<proteinExistence type="predicted"/>
<accession>A0A914DSM9</accession>
<evidence type="ECO:0000313" key="3">
    <source>
        <dbReference type="WBParaSite" id="ACRNAN_scaffold3501.g32005.t1"/>
    </source>
</evidence>
<keyword evidence="2" id="KW-1185">Reference proteome</keyword>
<keyword evidence="1" id="KW-0812">Transmembrane</keyword>
<dbReference type="Gene3D" id="1.20.1070.10">
    <property type="entry name" value="Rhodopsin 7-helix transmembrane proteins"/>
    <property type="match status" value="1"/>
</dbReference>
<reference evidence="3" key="1">
    <citation type="submission" date="2022-11" db="UniProtKB">
        <authorList>
            <consortium name="WormBaseParasite"/>
        </authorList>
    </citation>
    <scope>IDENTIFICATION</scope>
</reference>
<keyword evidence="1" id="KW-0472">Membrane</keyword>
<dbReference type="AlphaFoldDB" id="A0A914DSM9"/>
<keyword evidence="1" id="KW-1133">Transmembrane helix</keyword>
<sequence length="95" mass="10650">MTDEDNLIQTGLRLFGAISYLVLTLIAFVANLLLLIVMYRGRKELLKFPFFTIALNMLIGDMLNLIFVMMVVAVPTTFAGQSIYSGCNKTFYTQG</sequence>
<evidence type="ECO:0000256" key="1">
    <source>
        <dbReference type="SAM" id="Phobius"/>
    </source>
</evidence>
<evidence type="ECO:0000313" key="2">
    <source>
        <dbReference type="Proteomes" id="UP000887540"/>
    </source>
</evidence>
<feature type="transmembrane region" description="Helical" evidence="1">
    <location>
        <begin position="50"/>
        <end position="74"/>
    </location>
</feature>
<dbReference type="Proteomes" id="UP000887540">
    <property type="component" value="Unplaced"/>
</dbReference>
<name>A0A914DSM9_9BILA</name>
<protein>
    <submittedName>
        <fullName evidence="3">G-protein coupled receptors family 1 profile domain-containing protein</fullName>
    </submittedName>
</protein>
<organism evidence="2 3">
    <name type="scientific">Acrobeloides nanus</name>
    <dbReference type="NCBI Taxonomy" id="290746"/>
    <lineage>
        <taxon>Eukaryota</taxon>
        <taxon>Metazoa</taxon>
        <taxon>Ecdysozoa</taxon>
        <taxon>Nematoda</taxon>
        <taxon>Chromadorea</taxon>
        <taxon>Rhabditida</taxon>
        <taxon>Tylenchina</taxon>
        <taxon>Cephalobomorpha</taxon>
        <taxon>Cephaloboidea</taxon>
        <taxon>Cephalobidae</taxon>
        <taxon>Acrobeloides</taxon>
    </lineage>
</organism>